<feature type="region of interest" description="Disordered" evidence="1">
    <location>
        <begin position="201"/>
        <end position="221"/>
    </location>
</feature>
<dbReference type="AlphaFoldDB" id="A0A927IR71"/>
<proteinExistence type="predicted"/>
<comment type="caution">
    <text evidence="2">The sequence shown here is derived from an EMBL/GenBank/DDBJ whole genome shotgun (WGS) entry which is preliminary data.</text>
</comment>
<sequence length="221" mass="23229">MRMPAADRASVYRRLQRRNRTVSVLRLAVPALGFVVLLALSAQIYLSSLGSRFGIDHLTVTPVSIDVDAPEYTGLLEDGSSYRVSAAVARAATSQTEIIDLSEASLSVTNVDGVEMTADAPRARLDTVNQTVQVPGTAQIGDSTGTEGTLTDSVFDWSSQVLTTEGPVAIDYADGAAVRAEGLVYDAKTAIWTFNRATVTLPDTPKAEGPVGDPATPGASD</sequence>
<evidence type="ECO:0000313" key="2">
    <source>
        <dbReference type="EMBL" id="MBD8066390.1"/>
    </source>
</evidence>
<evidence type="ECO:0000313" key="3">
    <source>
        <dbReference type="Proteomes" id="UP000654108"/>
    </source>
</evidence>
<reference evidence="2" key="1">
    <citation type="submission" date="2020-09" db="EMBL/GenBank/DDBJ databases">
        <title>Genome seq and assembly of Devosia sp.</title>
        <authorList>
            <person name="Chhetri G."/>
        </authorList>
    </citation>
    <scope>NUCLEOTIDE SEQUENCE</scope>
    <source>
        <strain evidence="2">PTR5</strain>
    </source>
</reference>
<protein>
    <recommendedName>
        <fullName evidence="4">LPS export ABC transporter periplasmic protein LptC</fullName>
    </recommendedName>
</protein>
<dbReference type="EMBL" id="JACYFU010000003">
    <property type="protein sequence ID" value="MBD8066390.1"/>
    <property type="molecule type" value="Genomic_DNA"/>
</dbReference>
<accession>A0A927IR71</accession>
<dbReference type="Proteomes" id="UP000654108">
    <property type="component" value="Unassembled WGS sequence"/>
</dbReference>
<organism evidence="2 3">
    <name type="scientific">Devosia oryzisoli</name>
    <dbReference type="NCBI Taxonomy" id="2774138"/>
    <lineage>
        <taxon>Bacteria</taxon>
        <taxon>Pseudomonadati</taxon>
        <taxon>Pseudomonadota</taxon>
        <taxon>Alphaproteobacteria</taxon>
        <taxon>Hyphomicrobiales</taxon>
        <taxon>Devosiaceae</taxon>
        <taxon>Devosia</taxon>
    </lineage>
</organism>
<keyword evidence="3" id="KW-1185">Reference proteome</keyword>
<evidence type="ECO:0008006" key="4">
    <source>
        <dbReference type="Google" id="ProtNLM"/>
    </source>
</evidence>
<evidence type="ECO:0000256" key="1">
    <source>
        <dbReference type="SAM" id="MobiDB-lite"/>
    </source>
</evidence>
<dbReference type="RefSeq" id="WP_191776158.1">
    <property type="nucleotide sequence ID" value="NZ_JACYFU010000003.1"/>
</dbReference>
<name>A0A927IR71_9HYPH</name>
<gene>
    <name evidence="2" type="ORF">IC608_13015</name>
</gene>